<feature type="transmembrane region" description="Helical" evidence="5">
    <location>
        <begin position="87"/>
        <end position="106"/>
    </location>
</feature>
<protein>
    <submittedName>
        <fullName evidence="7">O-antigen ligase</fullName>
    </submittedName>
</protein>
<dbReference type="GO" id="GO:0016020">
    <property type="term" value="C:membrane"/>
    <property type="evidence" value="ECO:0007669"/>
    <property type="project" value="UniProtKB-SubCell"/>
</dbReference>
<sequence length="421" mass="49527">MEQRLVVICTAIFCFLMPIYTKLGNVAIGLLVVSLLFYIVKQRPKLNLTQKNVVRILFATTASMIILLTVGLFFTDNLKSAMHYYENYSSYLLLPLLFSFVSKDLLDRMFKQAMRFFVYGSVLCSLILMSYNFIRYFKSKGGFVVESDLFSYDYTYHVFTELLRFHPTLLGIYILFSILIIRELPKFFNKYFRYTAIVVLVACLLFLNSRSALFCFFIYFVISYILKFREVALAKGSFKKLITATLFGGILLSALLYSLNNTYMEERFTNQLKWELTENAGTSYEGDMNNDSRFTRWKAIVDVAMEKPFFGYGSGSEDRISLIAYEKHELHYARKLEYGPHNQYLSIFVEYGLFGLVLFLYFLYSQFKFAWQSRNRVYFFLVLFIVIGCLFDSILYLNTLIIFVAFFFNLFTYMAWRKEVV</sequence>
<keyword evidence="2 5" id="KW-0812">Transmembrane</keyword>
<dbReference type="PANTHER" id="PTHR37422:SF13">
    <property type="entry name" value="LIPOPOLYSACCHARIDE BIOSYNTHESIS PROTEIN PA4999-RELATED"/>
    <property type="match status" value="1"/>
</dbReference>
<feature type="transmembrane region" description="Helical" evidence="5">
    <location>
        <begin position="344"/>
        <end position="364"/>
    </location>
</feature>
<comment type="subcellular location">
    <subcellularLocation>
        <location evidence="1">Membrane</location>
        <topology evidence="1">Multi-pass membrane protein</topology>
    </subcellularLocation>
</comment>
<gene>
    <name evidence="7" type="ORF">SAMN04487893_10867</name>
</gene>
<evidence type="ECO:0000259" key="6">
    <source>
        <dbReference type="Pfam" id="PF04932"/>
    </source>
</evidence>
<feature type="transmembrane region" description="Helical" evidence="5">
    <location>
        <begin position="191"/>
        <end position="207"/>
    </location>
</feature>
<evidence type="ECO:0000256" key="1">
    <source>
        <dbReference type="ARBA" id="ARBA00004141"/>
    </source>
</evidence>
<feature type="transmembrane region" description="Helical" evidence="5">
    <location>
        <begin position="400"/>
        <end position="416"/>
    </location>
</feature>
<evidence type="ECO:0000313" key="8">
    <source>
        <dbReference type="Proteomes" id="UP000243887"/>
    </source>
</evidence>
<feature type="transmembrane region" description="Helical" evidence="5">
    <location>
        <begin position="154"/>
        <end position="179"/>
    </location>
</feature>
<feature type="transmembrane region" description="Helical" evidence="5">
    <location>
        <begin position="241"/>
        <end position="259"/>
    </location>
</feature>
<dbReference type="EMBL" id="FORU01000008">
    <property type="protein sequence ID" value="SFJ46789.1"/>
    <property type="molecule type" value="Genomic_DNA"/>
</dbReference>
<keyword evidence="4 5" id="KW-0472">Membrane</keyword>
<keyword evidence="3 5" id="KW-1133">Transmembrane helix</keyword>
<feature type="domain" description="O-antigen ligase-related" evidence="6">
    <location>
        <begin position="196"/>
        <end position="360"/>
    </location>
</feature>
<feature type="transmembrane region" description="Helical" evidence="5">
    <location>
        <begin position="113"/>
        <end position="134"/>
    </location>
</feature>
<dbReference type="GO" id="GO:0016874">
    <property type="term" value="F:ligase activity"/>
    <property type="evidence" value="ECO:0007669"/>
    <property type="project" value="UniProtKB-KW"/>
</dbReference>
<evidence type="ECO:0000313" key="7">
    <source>
        <dbReference type="EMBL" id="SFJ46789.1"/>
    </source>
</evidence>
<dbReference type="Proteomes" id="UP000243887">
    <property type="component" value="Unassembled WGS sequence"/>
</dbReference>
<evidence type="ECO:0000256" key="5">
    <source>
        <dbReference type="SAM" id="Phobius"/>
    </source>
</evidence>
<dbReference type="STRING" id="1150112.SAMN04487893_10867"/>
<evidence type="ECO:0000256" key="3">
    <source>
        <dbReference type="ARBA" id="ARBA00022989"/>
    </source>
</evidence>
<dbReference type="OrthoDB" id="1435411at2"/>
<keyword evidence="8" id="KW-1185">Reference proteome</keyword>
<dbReference type="RefSeq" id="WP_090679113.1">
    <property type="nucleotide sequence ID" value="NZ_FORU01000008.1"/>
</dbReference>
<dbReference type="InterPro" id="IPR007016">
    <property type="entry name" value="O-antigen_ligase-rel_domated"/>
</dbReference>
<proteinExistence type="predicted"/>
<reference evidence="8" key="1">
    <citation type="submission" date="2016-10" db="EMBL/GenBank/DDBJ databases">
        <authorList>
            <person name="Varghese N."/>
            <person name="Submissions S."/>
        </authorList>
    </citation>
    <scope>NUCLEOTIDE SEQUENCE [LARGE SCALE GENOMIC DNA]</scope>
    <source>
        <strain evidence="8">DSM 26542</strain>
    </source>
</reference>
<organism evidence="7 8">
    <name type="scientific">Myroides guanonis</name>
    <dbReference type="NCBI Taxonomy" id="1150112"/>
    <lineage>
        <taxon>Bacteria</taxon>
        <taxon>Pseudomonadati</taxon>
        <taxon>Bacteroidota</taxon>
        <taxon>Flavobacteriia</taxon>
        <taxon>Flavobacteriales</taxon>
        <taxon>Flavobacteriaceae</taxon>
        <taxon>Myroides</taxon>
    </lineage>
</organism>
<dbReference type="AlphaFoldDB" id="A0A1I3RLY9"/>
<dbReference type="InterPro" id="IPR051533">
    <property type="entry name" value="WaaL-like"/>
</dbReference>
<evidence type="ECO:0000256" key="2">
    <source>
        <dbReference type="ARBA" id="ARBA00022692"/>
    </source>
</evidence>
<dbReference type="Pfam" id="PF04932">
    <property type="entry name" value="Wzy_C"/>
    <property type="match status" value="1"/>
</dbReference>
<feature type="transmembrane region" description="Helical" evidence="5">
    <location>
        <begin position="52"/>
        <end position="75"/>
    </location>
</feature>
<feature type="transmembrane region" description="Helical" evidence="5">
    <location>
        <begin position="23"/>
        <end position="40"/>
    </location>
</feature>
<evidence type="ECO:0000256" key="4">
    <source>
        <dbReference type="ARBA" id="ARBA00023136"/>
    </source>
</evidence>
<dbReference type="PANTHER" id="PTHR37422">
    <property type="entry name" value="TEICHURONIC ACID BIOSYNTHESIS PROTEIN TUAE"/>
    <property type="match status" value="1"/>
</dbReference>
<accession>A0A1I3RLY9</accession>
<keyword evidence="7" id="KW-0436">Ligase</keyword>
<name>A0A1I3RLY9_9FLAO</name>